<sequence>MVVMMVVSVLRMVMVRMMLMLLVLLLLLLHALVVATDLLPQLGQLFLHLLFARNFVLELVLHDVYLLPQIHDAPYKVVSRALHARHDFQFLRRMRQATRCVAFERTVFRQPR</sequence>
<reference evidence="1" key="1">
    <citation type="submission" date="2018-01" db="EMBL/GenBank/DDBJ databases">
        <title>An insight into the sialome of Amazonian anophelines.</title>
        <authorList>
            <person name="Ribeiro J.M."/>
            <person name="Scarpassa V."/>
            <person name="Calvo E."/>
        </authorList>
    </citation>
    <scope>NUCLEOTIDE SEQUENCE</scope>
</reference>
<accession>A0A2M4D147</accession>
<proteinExistence type="predicted"/>
<dbReference type="EMBL" id="GGFL01007099">
    <property type="protein sequence ID" value="MBW71277.1"/>
    <property type="molecule type" value="Transcribed_RNA"/>
</dbReference>
<name>A0A2M4D147_ANODA</name>
<evidence type="ECO:0000313" key="1">
    <source>
        <dbReference type="EMBL" id="MBW71277.1"/>
    </source>
</evidence>
<protein>
    <submittedName>
        <fullName evidence="1">Putative secreted protein</fullName>
    </submittedName>
</protein>
<organism evidence="1">
    <name type="scientific">Anopheles darlingi</name>
    <name type="common">Mosquito</name>
    <dbReference type="NCBI Taxonomy" id="43151"/>
    <lineage>
        <taxon>Eukaryota</taxon>
        <taxon>Metazoa</taxon>
        <taxon>Ecdysozoa</taxon>
        <taxon>Arthropoda</taxon>
        <taxon>Hexapoda</taxon>
        <taxon>Insecta</taxon>
        <taxon>Pterygota</taxon>
        <taxon>Neoptera</taxon>
        <taxon>Endopterygota</taxon>
        <taxon>Diptera</taxon>
        <taxon>Nematocera</taxon>
        <taxon>Culicoidea</taxon>
        <taxon>Culicidae</taxon>
        <taxon>Anophelinae</taxon>
        <taxon>Anopheles</taxon>
    </lineage>
</organism>
<dbReference type="AlphaFoldDB" id="A0A2M4D147"/>